<dbReference type="Proteomes" id="UP000310458">
    <property type="component" value="Unassembled WGS sequence"/>
</dbReference>
<comment type="catalytic activity">
    <reaction evidence="7 8">
        <text>N(6)-[(R)-lipoyl]-L-lysyl-[glycine-cleavage complex H protein] + glycine + H(+) = N(6)-[(R)-S(8)-aminomethyldihydrolipoyl]-L-lysyl-[glycine-cleavage complex H protein] + CO2</text>
        <dbReference type="Rhea" id="RHEA:24304"/>
        <dbReference type="Rhea" id="RHEA-COMP:10494"/>
        <dbReference type="Rhea" id="RHEA-COMP:10495"/>
        <dbReference type="ChEBI" id="CHEBI:15378"/>
        <dbReference type="ChEBI" id="CHEBI:16526"/>
        <dbReference type="ChEBI" id="CHEBI:57305"/>
        <dbReference type="ChEBI" id="CHEBI:83099"/>
        <dbReference type="ChEBI" id="CHEBI:83143"/>
        <dbReference type="EC" id="1.4.4.2"/>
    </reaction>
</comment>
<evidence type="ECO:0000256" key="8">
    <source>
        <dbReference type="HAMAP-Rule" id="MF_00711"/>
    </source>
</evidence>
<keyword evidence="13" id="KW-1185">Reference proteome</keyword>
<dbReference type="EMBL" id="VAVZ01000016">
    <property type="protein sequence ID" value="TLP97535.1"/>
    <property type="molecule type" value="Genomic_DNA"/>
</dbReference>
<keyword evidence="5 8" id="KW-0663">Pyridoxal phosphate</keyword>
<dbReference type="InterPro" id="IPR003437">
    <property type="entry name" value="GcvP"/>
</dbReference>
<dbReference type="GO" id="GO:0019464">
    <property type="term" value="P:glycine decarboxylation via glycine cleavage system"/>
    <property type="evidence" value="ECO:0007669"/>
    <property type="project" value="UniProtKB-UniRule"/>
</dbReference>
<dbReference type="Gene3D" id="3.90.1150.10">
    <property type="entry name" value="Aspartate Aminotransferase, domain 1"/>
    <property type="match status" value="2"/>
</dbReference>
<evidence type="ECO:0000256" key="5">
    <source>
        <dbReference type="ARBA" id="ARBA00022898"/>
    </source>
</evidence>
<evidence type="ECO:0000313" key="12">
    <source>
        <dbReference type="EMBL" id="TLP97535.1"/>
    </source>
</evidence>
<feature type="modified residue" description="N6-(pyridoxal phosphate)lysine" evidence="8 9">
    <location>
        <position position="707"/>
    </location>
</feature>
<evidence type="ECO:0000256" key="1">
    <source>
        <dbReference type="ARBA" id="ARBA00001933"/>
    </source>
</evidence>
<dbReference type="GO" id="GO:0016594">
    <property type="term" value="F:glycine binding"/>
    <property type="evidence" value="ECO:0007669"/>
    <property type="project" value="TreeGrafter"/>
</dbReference>
<dbReference type="Pfam" id="PF21478">
    <property type="entry name" value="GcvP2_C"/>
    <property type="match status" value="1"/>
</dbReference>
<dbReference type="Pfam" id="PF02347">
    <property type="entry name" value="GDC-P"/>
    <property type="match status" value="2"/>
</dbReference>
<dbReference type="InterPro" id="IPR049316">
    <property type="entry name" value="GDC-P_C"/>
</dbReference>
<dbReference type="PANTHER" id="PTHR11773:SF1">
    <property type="entry name" value="GLYCINE DEHYDROGENASE (DECARBOXYLATING), MITOCHONDRIAL"/>
    <property type="match status" value="1"/>
</dbReference>
<comment type="similarity">
    <text evidence="3 8">Belongs to the GcvP family.</text>
</comment>
<evidence type="ECO:0000256" key="3">
    <source>
        <dbReference type="ARBA" id="ARBA00010756"/>
    </source>
</evidence>
<dbReference type="EC" id="1.4.4.2" evidence="8"/>
<evidence type="ECO:0000259" key="11">
    <source>
        <dbReference type="Pfam" id="PF21478"/>
    </source>
</evidence>
<dbReference type="FunFam" id="3.40.640.10:FF:000007">
    <property type="entry name" value="glycine dehydrogenase (Decarboxylating), mitochondrial"/>
    <property type="match status" value="1"/>
</dbReference>
<evidence type="ECO:0000256" key="4">
    <source>
        <dbReference type="ARBA" id="ARBA00011690"/>
    </source>
</evidence>
<evidence type="ECO:0000256" key="9">
    <source>
        <dbReference type="PIRSR" id="PIRSR603437-50"/>
    </source>
</evidence>
<dbReference type="NCBIfam" id="TIGR00461">
    <property type="entry name" value="gcvP"/>
    <property type="match status" value="1"/>
</dbReference>
<comment type="cofactor">
    <cofactor evidence="1 8 9">
        <name>pyridoxal 5'-phosphate</name>
        <dbReference type="ChEBI" id="CHEBI:597326"/>
    </cofactor>
</comment>
<accession>A0A5R9BB90</accession>
<comment type="caution">
    <text evidence="12">The sequence shown here is derived from an EMBL/GenBank/DDBJ whole genome shotgun (WGS) entry which is preliminary data.</text>
</comment>
<dbReference type="InterPro" id="IPR020581">
    <property type="entry name" value="GDC_P"/>
</dbReference>
<dbReference type="InterPro" id="IPR015424">
    <property type="entry name" value="PyrdxlP-dep_Trfase"/>
</dbReference>
<protein>
    <recommendedName>
        <fullName evidence="8">Glycine dehydrogenase (decarboxylating)</fullName>
        <ecNumber evidence="8">1.4.4.2</ecNumber>
    </recommendedName>
    <alternativeName>
        <fullName evidence="8">Glycine cleavage system P-protein</fullName>
    </alternativeName>
    <alternativeName>
        <fullName evidence="8">Glycine decarboxylase</fullName>
    </alternativeName>
    <alternativeName>
        <fullName evidence="8">Glycine dehydrogenase (aminomethyl-transferring)</fullName>
    </alternativeName>
</protein>
<evidence type="ECO:0000313" key="13">
    <source>
        <dbReference type="Proteomes" id="UP000310458"/>
    </source>
</evidence>
<dbReference type="GO" id="GO:0030170">
    <property type="term" value="F:pyridoxal phosphate binding"/>
    <property type="evidence" value="ECO:0007669"/>
    <property type="project" value="TreeGrafter"/>
</dbReference>
<dbReference type="InterPro" id="IPR015421">
    <property type="entry name" value="PyrdxlP-dep_Trfase_major"/>
</dbReference>
<dbReference type="PANTHER" id="PTHR11773">
    <property type="entry name" value="GLYCINE DEHYDROGENASE, DECARBOXYLATING"/>
    <property type="match status" value="1"/>
</dbReference>
<name>A0A5R9BB90_9MICC</name>
<dbReference type="HAMAP" id="MF_00711">
    <property type="entry name" value="GcvP"/>
    <property type="match status" value="1"/>
</dbReference>
<dbReference type="CDD" id="cd00613">
    <property type="entry name" value="GDC-P"/>
    <property type="match status" value="1"/>
</dbReference>
<dbReference type="GO" id="GO:0005829">
    <property type="term" value="C:cytosol"/>
    <property type="evidence" value="ECO:0007669"/>
    <property type="project" value="TreeGrafter"/>
</dbReference>
<feature type="domain" description="Glycine cleavage system P-protein N-terminal" evidence="10">
    <location>
        <begin position="12"/>
        <end position="434"/>
    </location>
</feature>
<dbReference type="OrthoDB" id="9801272at2"/>
<dbReference type="GO" id="GO:0005960">
    <property type="term" value="C:glycine cleavage complex"/>
    <property type="evidence" value="ECO:0007669"/>
    <property type="project" value="TreeGrafter"/>
</dbReference>
<evidence type="ECO:0000256" key="7">
    <source>
        <dbReference type="ARBA" id="ARBA00049026"/>
    </source>
</evidence>
<comment type="subunit">
    <text evidence="4 8">The glycine cleavage system is composed of four proteins: P, T, L and H.</text>
</comment>
<dbReference type="InterPro" id="IPR049315">
    <property type="entry name" value="GDC-P_N"/>
</dbReference>
<dbReference type="RefSeq" id="WP_138252844.1">
    <property type="nucleotide sequence ID" value="NZ_VAVZ01000016.1"/>
</dbReference>
<sequence length="956" mass="102669">MTYSIPSGFASRHMGPTDDSAATMLNALGYESMEELVDSAVPGGIRQPEPLNLPPALSEPEALAALRRYAGQNQVKTQMIGQGYYGTHTPSVVLRNVLENPAWYTAYTPYQPEISQGRLEALLNFQTMVADLTGLDIANASLLDEASAVAEAILLMRRSNKKLAAAKIVVDADVFPQTRAVIAGRAEAVGIELEFTDLRQGLPEGDICGLVLQQPGNSGSVMDHSEVIAQAKERGALVTVAADLLALTLITAPGEQGADIAVGSSQRFGVPLFFGGPHAAYMAVKSGLQRQLPGRLVGVSMDAEERPAYRLALQTREQHIRREKATSNICTAQALLAVAASMYGVYHGPEGLTRIAERAHTQARALAEVLRSAGWHLVSESFFDTVQVHCESAEQAQDVLAKAESAGINLRRVNETTVGVSTDETTTTREMYLLAYAFGLVEKPSQAAELYDGVEFEGDYAFDDSLVRSTEFMTHPVFHSIRSETQMMRYLRRLADRDLALDRTMIPLGSCTMKLNAATEMEAISWPEFAGIHPYAPEHQTEGWRGLIADLEQRLTEITGYAGVSIQPNAGSQGEYAGLLAIRQYHLSNDDAARDICLIPASAHGTNASSAVLAGLQVAVVATAEDGTIDLADLDAKIEQYPDRIAAIMITYPSTHGVYEADVREVCQKVHQAGGQVYVDGANLNALVGLAQPGEFGGDVSHLNLHKTFCIPHGGGGPGVGPVAVAEHLLPFLPGSPHEASGPAPVTATAYGSAGVLPISWAYLAMMGGEGLTSATAHALLGANYISRRLADHYPTLYTGENGLIAHECILDLRELTKASGITAEDVCKRLIDYGFHAPTLAFPVAGTLMVEPTESEDLEEIERFIEAMIAVRAEIQQVIDGEHDAADSPLRHAPHPAAVVAADEWDRVYTRQRGAFPVPALRQDKYFPPVSRIDGAHGDRNLVCSCPPPEAFEVN</sequence>
<organism evidence="12 13">
    <name type="scientific">Nesterenkonia salmonea</name>
    <dbReference type="NCBI Taxonomy" id="1804987"/>
    <lineage>
        <taxon>Bacteria</taxon>
        <taxon>Bacillati</taxon>
        <taxon>Actinomycetota</taxon>
        <taxon>Actinomycetes</taxon>
        <taxon>Micrococcales</taxon>
        <taxon>Micrococcaceae</taxon>
        <taxon>Nesterenkonia</taxon>
    </lineage>
</organism>
<dbReference type="Gene3D" id="3.40.640.10">
    <property type="entry name" value="Type I PLP-dependent aspartate aminotransferase-like (Major domain)"/>
    <property type="match status" value="2"/>
</dbReference>
<gene>
    <name evidence="8 12" type="primary">gcvP</name>
    <name evidence="12" type="ORF">FEF26_07090</name>
</gene>
<evidence type="ECO:0000256" key="2">
    <source>
        <dbReference type="ARBA" id="ARBA00003788"/>
    </source>
</evidence>
<feature type="domain" description="Glycine cleavage system P-protein N-terminal" evidence="10">
    <location>
        <begin position="478"/>
        <end position="735"/>
    </location>
</feature>
<evidence type="ECO:0000259" key="10">
    <source>
        <dbReference type="Pfam" id="PF02347"/>
    </source>
</evidence>
<dbReference type="FunFam" id="3.40.640.10:FF:000005">
    <property type="entry name" value="Glycine dehydrogenase (decarboxylating), mitochondrial"/>
    <property type="match status" value="1"/>
</dbReference>
<reference evidence="12 13" key="1">
    <citation type="submission" date="2019-05" db="EMBL/GenBank/DDBJ databases">
        <title>Nesterenkonia sp. GY074 isolated from the Southern Atlantic Ocean.</title>
        <authorList>
            <person name="Zhang G."/>
        </authorList>
    </citation>
    <scope>NUCLEOTIDE SEQUENCE [LARGE SCALE GENOMIC DNA]</scope>
    <source>
        <strain evidence="12 13">GY074</strain>
    </source>
</reference>
<proteinExistence type="inferred from homology"/>
<keyword evidence="6 8" id="KW-0560">Oxidoreductase</keyword>
<dbReference type="InterPro" id="IPR015422">
    <property type="entry name" value="PyrdxlP-dep_Trfase_small"/>
</dbReference>
<dbReference type="AlphaFoldDB" id="A0A5R9BB90"/>
<comment type="function">
    <text evidence="2 8">The glycine cleavage system catalyzes the degradation of glycine. The P protein binds the alpha-amino group of glycine through its pyridoxal phosphate cofactor; CO(2) is released and the remaining methylamine moiety is then transferred to the lipoamide cofactor of the H protein.</text>
</comment>
<evidence type="ECO:0000256" key="6">
    <source>
        <dbReference type="ARBA" id="ARBA00023002"/>
    </source>
</evidence>
<feature type="domain" description="Glycine dehydrogenase C-terminal" evidence="11">
    <location>
        <begin position="775"/>
        <end position="896"/>
    </location>
</feature>
<dbReference type="GO" id="GO:0004375">
    <property type="term" value="F:glycine dehydrogenase (decarboxylating) activity"/>
    <property type="evidence" value="ECO:0007669"/>
    <property type="project" value="UniProtKB-EC"/>
</dbReference>
<dbReference type="SUPFAM" id="SSF53383">
    <property type="entry name" value="PLP-dependent transferases"/>
    <property type="match status" value="2"/>
</dbReference>